<dbReference type="PROSITE" id="PS00290">
    <property type="entry name" value="IG_MHC"/>
    <property type="match status" value="1"/>
</dbReference>
<keyword evidence="8" id="KW-1185">Reference proteome</keyword>
<dbReference type="AlphaFoldDB" id="A0A8J4U9Q8"/>
<reference evidence="7" key="1">
    <citation type="submission" date="2020-07" db="EMBL/GenBank/DDBJ databases">
        <title>Clarias magur genome sequencing, assembly and annotation.</title>
        <authorList>
            <person name="Kushwaha B."/>
            <person name="Kumar R."/>
            <person name="Das P."/>
            <person name="Joshi C.G."/>
            <person name="Kumar D."/>
            <person name="Nagpure N.S."/>
            <person name="Pandey M."/>
            <person name="Agarwal S."/>
            <person name="Srivastava S."/>
            <person name="Singh M."/>
            <person name="Sahoo L."/>
            <person name="Jayasankar P."/>
            <person name="Meher P.K."/>
            <person name="Koringa P.G."/>
            <person name="Iquebal M.A."/>
            <person name="Das S.P."/>
            <person name="Bit A."/>
            <person name="Patnaik S."/>
            <person name="Patel N."/>
            <person name="Shah T.M."/>
            <person name="Hinsu A."/>
            <person name="Jena J.K."/>
        </authorList>
    </citation>
    <scope>NUCLEOTIDE SEQUENCE</scope>
    <source>
        <strain evidence="7">CIFAMagur01</strain>
        <tissue evidence="7">Testis</tissue>
    </source>
</reference>
<dbReference type="Pfam" id="PF07654">
    <property type="entry name" value="C1-set"/>
    <property type="match status" value="1"/>
</dbReference>
<sequence>THDLQFFYTRVKGLNFPEFTAVVLLDGEQIFYYDSDIREPIPRTEWVQKLKSDEQFYWDSVTERMWNQEKSFKANVGTAMQSFNQTKGGIHTWQRILGCELDDDGTSRGYIEYACDGEDFMSLDLKAVSWSAAKPQAVTTESKWESTGQEAKHCKDFLRVECVERLRKFESYSRVKKEKKKGPEVSVFHKHFSSPEVVCHATGFFPKALTITWQKDGEDVHEDVALRETLPNQDGSFQKRSILKVPAEELQKHTYTCVVQHSSLEKELVREVPKGGRSDKRSIGRSDGGSDGAPASYLVGTVMAVVVLLAAVAGIVFWRKKSDFNRLPVEEPVELSPVS</sequence>
<feature type="non-terminal residue" evidence="7">
    <location>
        <position position="1"/>
    </location>
</feature>
<dbReference type="PRINTS" id="PR01638">
    <property type="entry name" value="MHCCLASSI"/>
</dbReference>
<evidence type="ECO:0000313" key="7">
    <source>
        <dbReference type="EMBL" id="KAF5893604.1"/>
    </source>
</evidence>
<keyword evidence="5" id="KW-1133">Transmembrane helix</keyword>
<dbReference type="InterPro" id="IPR011161">
    <property type="entry name" value="MHC_I-like_Ag-recog"/>
</dbReference>
<comment type="caution">
    <text evidence="7">The sequence shown here is derived from an EMBL/GenBank/DDBJ whole genome shotgun (WGS) entry which is preliminary data.</text>
</comment>
<dbReference type="Proteomes" id="UP000727407">
    <property type="component" value="Unassembled WGS sequence"/>
</dbReference>
<dbReference type="SUPFAM" id="SSF48726">
    <property type="entry name" value="Immunoglobulin"/>
    <property type="match status" value="1"/>
</dbReference>
<dbReference type="SUPFAM" id="SSF54452">
    <property type="entry name" value="MHC antigen-recognition domain"/>
    <property type="match status" value="1"/>
</dbReference>
<feature type="transmembrane region" description="Helical" evidence="5">
    <location>
        <begin position="295"/>
        <end position="318"/>
    </location>
</feature>
<dbReference type="PANTHER" id="PTHR16675:SF237">
    <property type="entry name" value="MHC CLASS I ANTIGEN TRANSCRIPT VARIANT 1-RELATED"/>
    <property type="match status" value="1"/>
</dbReference>
<keyword evidence="2" id="KW-0393">Immunoglobulin domain</keyword>
<protein>
    <submittedName>
        <fullName evidence="7">BOLA class I histocompatibility antigen, alpha chain BL3-7-like isoform X2</fullName>
    </submittedName>
</protein>
<keyword evidence="5" id="KW-0472">Membrane</keyword>
<accession>A0A8J4U9Q8</accession>
<name>A0A8J4U9Q8_CLAMG</name>
<evidence type="ECO:0000259" key="6">
    <source>
        <dbReference type="PROSITE" id="PS50835"/>
    </source>
</evidence>
<proteinExistence type="inferred from homology"/>
<dbReference type="GO" id="GO:0009897">
    <property type="term" value="C:external side of plasma membrane"/>
    <property type="evidence" value="ECO:0007669"/>
    <property type="project" value="TreeGrafter"/>
</dbReference>
<dbReference type="InterPro" id="IPR003597">
    <property type="entry name" value="Ig_C1-set"/>
</dbReference>
<evidence type="ECO:0000256" key="1">
    <source>
        <dbReference type="ARBA" id="ARBA00023180"/>
    </source>
</evidence>
<dbReference type="InterPro" id="IPR001039">
    <property type="entry name" value="MHC_I_a_a1/a2"/>
</dbReference>
<dbReference type="FunFam" id="3.30.500.10:FF:000001">
    <property type="entry name" value="H-2 class I histocompatibility antigen, alpha chain"/>
    <property type="match status" value="1"/>
</dbReference>
<evidence type="ECO:0000256" key="2">
    <source>
        <dbReference type="ARBA" id="ARBA00023319"/>
    </source>
</evidence>
<dbReference type="InterPro" id="IPR050208">
    <property type="entry name" value="MHC_class-I_related"/>
</dbReference>
<dbReference type="InterPro" id="IPR013783">
    <property type="entry name" value="Ig-like_fold"/>
</dbReference>
<dbReference type="OrthoDB" id="8936120at2759"/>
<comment type="similarity">
    <text evidence="3">Belongs to the MHC class I family.</text>
</comment>
<feature type="domain" description="Ig-like" evidence="6">
    <location>
        <begin position="183"/>
        <end position="269"/>
    </location>
</feature>
<feature type="non-terminal residue" evidence="7">
    <location>
        <position position="339"/>
    </location>
</feature>
<gene>
    <name evidence="7" type="primary">Icpu-UBA</name>
    <name evidence="7" type="ORF">DAT39_016691</name>
</gene>
<feature type="region of interest" description="Disordered" evidence="4">
    <location>
        <begin position="271"/>
        <end position="290"/>
    </location>
</feature>
<dbReference type="PANTHER" id="PTHR16675">
    <property type="entry name" value="MHC CLASS I-RELATED"/>
    <property type="match status" value="1"/>
</dbReference>
<dbReference type="Pfam" id="PF00129">
    <property type="entry name" value="MHC_I"/>
    <property type="match status" value="1"/>
</dbReference>
<dbReference type="PROSITE" id="PS50835">
    <property type="entry name" value="IG_LIKE"/>
    <property type="match status" value="1"/>
</dbReference>
<dbReference type="GO" id="GO:0005615">
    <property type="term" value="C:extracellular space"/>
    <property type="evidence" value="ECO:0007669"/>
    <property type="project" value="TreeGrafter"/>
</dbReference>
<dbReference type="GO" id="GO:0006955">
    <property type="term" value="P:immune response"/>
    <property type="evidence" value="ECO:0007669"/>
    <property type="project" value="TreeGrafter"/>
</dbReference>
<dbReference type="InterPro" id="IPR003006">
    <property type="entry name" value="Ig/MHC_CS"/>
</dbReference>
<evidence type="ECO:0000313" key="8">
    <source>
        <dbReference type="Proteomes" id="UP000727407"/>
    </source>
</evidence>
<dbReference type="Gene3D" id="2.60.40.10">
    <property type="entry name" value="Immunoglobulins"/>
    <property type="match status" value="1"/>
</dbReference>
<evidence type="ECO:0000256" key="4">
    <source>
        <dbReference type="SAM" id="MobiDB-lite"/>
    </source>
</evidence>
<dbReference type="EMBL" id="QNUK01000423">
    <property type="protein sequence ID" value="KAF5893604.1"/>
    <property type="molecule type" value="Genomic_DNA"/>
</dbReference>
<dbReference type="CDD" id="cd07698">
    <property type="entry name" value="IgC1_MHC_I_alpha3"/>
    <property type="match status" value="1"/>
</dbReference>
<keyword evidence="5" id="KW-0812">Transmembrane</keyword>
<evidence type="ECO:0000256" key="5">
    <source>
        <dbReference type="SAM" id="Phobius"/>
    </source>
</evidence>
<keyword evidence="1" id="KW-0325">Glycoprotein</keyword>
<evidence type="ECO:0000256" key="3">
    <source>
        <dbReference type="RuleBase" id="RU004439"/>
    </source>
</evidence>
<dbReference type="InterPro" id="IPR007110">
    <property type="entry name" value="Ig-like_dom"/>
</dbReference>
<dbReference type="SMART" id="SM00407">
    <property type="entry name" value="IGc1"/>
    <property type="match status" value="1"/>
</dbReference>
<feature type="compositionally biased region" description="Basic and acidic residues" evidence="4">
    <location>
        <begin position="271"/>
        <end position="284"/>
    </location>
</feature>
<organism evidence="7 8">
    <name type="scientific">Clarias magur</name>
    <name type="common">Asian catfish</name>
    <name type="synonym">Macropteronotus magur</name>
    <dbReference type="NCBI Taxonomy" id="1594786"/>
    <lineage>
        <taxon>Eukaryota</taxon>
        <taxon>Metazoa</taxon>
        <taxon>Chordata</taxon>
        <taxon>Craniata</taxon>
        <taxon>Vertebrata</taxon>
        <taxon>Euteleostomi</taxon>
        <taxon>Actinopterygii</taxon>
        <taxon>Neopterygii</taxon>
        <taxon>Teleostei</taxon>
        <taxon>Ostariophysi</taxon>
        <taxon>Siluriformes</taxon>
        <taxon>Clariidae</taxon>
        <taxon>Clarias</taxon>
    </lineage>
</organism>
<dbReference type="InterPro" id="IPR037055">
    <property type="entry name" value="MHC_I-like_Ag-recog_sf"/>
</dbReference>
<dbReference type="Gene3D" id="3.30.500.10">
    <property type="entry name" value="MHC class I-like antigen recognition-like"/>
    <property type="match status" value="1"/>
</dbReference>
<dbReference type="InterPro" id="IPR036179">
    <property type="entry name" value="Ig-like_dom_sf"/>
</dbReference>
<dbReference type="InterPro" id="IPR011162">
    <property type="entry name" value="MHC_I/II-like_Ag-recog"/>
</dbReference>